<accession>A0ABQ5UJJ1</accession>
<reference evidence="3" key="2">
    <citation type="submission" date="2023-01" db="EMBL/GenBank/DDBJ databases">
        <title>Draft genome sequence of Devosia yakushimensis strain NBRC 103855.</title>
        <authorList>
            <person name="Sun Q."/>
            <person name="Mori K."/>
        </authorList>
    </citation>
    <scope>NUCLEOTIDE SEQUENCE</scope>
    <source>
        <strain evidence="3">NBRC 103855</strain>
    </source>
</reference>
<evidence type="ECO:0000313" key="3">
    <source>
        <dbReference type="EMBL" id="GLQ11819.1"/>
    </source>
</evidence>
<protein>
    <submittedName>
        <fullName evidence="3">Uncharacterized protein</fullName>
    </submittedName>
</protein>
<evidence type="ECO:0000313" key="4">
    <source>
        <dbReference type="Proteomes" id="UP001161406"/>
    </source>
</evidence>
<reference evidence="3" key="1">
    <citation type="journal article" date="2014" name="Int. J. Syst. Evol. Microbiol.">
        <title>Complete genome of a new Firmicutes species belonging to the dominant human colonic microbiota ('Ruminococcus bicirculans') reveals two chromosomes and a selective capacity to utilize plant glucans.</title>
        <authorList>
            <consortium name="NISC Comparative Sequencing Program"/>
            <person name="Wegmann U."/>
            <person name="Louis P."/>
            <person name="Goesmann A."/>
            <person name="Henrissat B."/>
            <person name="Duncan S.H."/>
            <person name="Flint H.J."/>
        </authorList>
    </citation>
    <scope>NUCLEOTIDE SEQUENCE</scope>
    <source>
        <strain evidence="3">NBRC 103855</strain>
    </source>
</reference>
<feature type="region of interest" description="Disordered" evidence="1">
    <location>
        <begin position="21"/>
        <end position="44"/>
    </location>
</feature>
<evidence type="ECO:0000256" key="2">
    <source>
        <dbReference type="SAM" id="SignalP"/>
    </source>
</evidence>
<feature type="signal peptide" evidence="2">
    <location>
        <begin position="1"/>
        <end position="20"/>
    </location>
</feature>
<dbReference type="EMBL" id="BSNG01000003">
    <property type="protein sequence ID" value="GLQ11819.1"/>
    <property type="molecule type" value="Genomic_DNA"/>
</dbReference>
<dbReference type="Proteomes" id="UP001161406">
    <property type="component" value="Unassembled WGS sequence"/>
</dbReference>
<dbReference type="RefSeq" id="WP_284393481.1">
    <property type="nucleotide sequence ID" value="NZ_BSNG01000003.1"/>
</dbReference>
<keyword evidence="4" id="KW-1185">Reference proteome</keyword>
<evidence type="ECO:0000256" key="1">
    <source>
        <dbReference type="SAM" id="MobiDB-lite"/>
    </source>
</evidence>
<feature type="chain" id="PRO_5046694080" evidence="2">
    <location>
        <begin position="21"/>
        <end position="44"/>
    </location>
</feature>
<keyword evidence="2" id="KW-0732">Signal</keyword>
<name>A0ABQ5UJJ1_9HYPH</name>
<gene>
    <name evidence="3" type="ORF">GCM10007913_37510</name>
</gene>
<comment type="caution">
    <text evidence="3">The sequence shown here is derived from an EMBL/GenBank/DDBJ whole genome shotgun (WGS) entry which is preliminary data.</text>
</comment>
<organism evidence="3 4">
    <name type="scientific">Devosia yakushimensis</name>
    <dbReference type="NCBI Taxonomy" id="470028"/>
    <lineage>
        <taxon>Bacteria</taxon>
        <taxon>Pseudomonadati</taxon>
        <taxon>Pseudomonadota</taxon>
        <taxon>Alphaproteobacteria</taxon>
        <taxon>Hyphomicrobiales</taxon>
        <taxon>Devosiaceae</taxon>
        <taxon>Devosia</taxon>
    </lineage>
</organism>
<feature type="compositionally biased region" description="Polar residues" evidence="1">
    <location>
        <begin position="24"/>
        <end position="44"/>
    </location>
</feature>
<proteinExistence type="predicted"/>
<sequence>MKMILIVATALMALTVTAHAAGNNKPTTSKPAVSSSLNKTHFFD</sequence>